<evidence type="ECO:0000313" key="2">
    <source>
        <dbReference type="EMBL" id="TLS51490.1"/>
    </source>
</evidence>
<dbReference type="Gene3D" id="3.20.20.190">
    <property type="entry name" value="Phosphatidylinositol (PI) phosphodiesterase"/>
    <property type="match status" value="1"/>
</dbReference>
<dbReference type="PANTHER" id="PTHR46211:SF1">
    <property type="entry name" value="GLYCEROPHOSPHODIESTER PHOSPHODIESTERASE, CYTOPLASMIC"/>
    <property type="match status" value="1"/>
</dbReference>
<protein>
    <recommendedName>
        <fullName evidence="1">GP-PDE domain-containing protein</fullName>
    </recommendedName>
</protein>
<organism evidence="2 3">
    <name type="scientific">Paenibacillus antri</name>
    <dbReference type="NCBI Taxonomy" id="2582848"/>
    <lineage>
        <taxon>Bacteria</taxon>
        <taxon>Bacillati</taxon>
        <taxon>Bacillota</taxon>
        <taxon>Bacilli</taxon>
        <taxon>Bacillales</taxon>
        <taxon>Paenibacillaceae</taxon>
        <taxon>Paenibacillus</taxon>
    </lineage>
</organism>
<dbReference type="GO" id="GO:0008081">
    <property type="term" value="F:phosphoric diester hydrolase activity"/>
    <property type="evidence" value="ECO:0007669"/>
    <property type="project" value="InterPro"/>
</dbReference>
<dbReference type="PROSITE" id="PS51704">
    <property type="entry name" value="GP_PDE"/>
    <property type="match status" value="1"/>
</dbReference>
<dbReference type="GO" id="GO:0006629">
    <property type="term" value="P:lipid metabolic process"/>
    <property type="evidence" value="ECO:0007669"/>
    <property type="project" value="InterPro"/>
</dbReference>
<name>A0A5R9GBP5_9BACL</name>
<gene>
    <name evidence="2" type="ORF">FE782_15385</name>
</gene>
<dbReference type="InterPro" id="IPR030395">
    <property type="entry name" value="GP_PDE_dom"/>
</dbReference>
<keyword evidence="3" id="KW-1185">Reference proteome</keyword>
<proteinExistence type="predicted"/>
<dbReference type="PANTHER" id="PTHR46211">
    <property type="entry name" value="GLYCEROPHOSPHORYL DIESTER PHOSPHODIESTERASE"/>
    <property type="match status" value="1"/>
</dbReference>
<reference evidence="2 3" key="1">
    <citation type="submission" date="2019-05" db="EMBL/GenBank/DDBJ databases">
        <authorList>
            <person name="Narsing Rao M.P."/>
            <person name="Li W.J."/>
        </authorList>
    </citation>
    <scope>NUCLEOTIDE SEQUENCE [LARGE SCALE GENOMIC DNA]</scope>
    <source>
        <strain evidence="2 3">SYSU_K30003</strain>
    </source>
</reference>
<feature type="domain" description="GP-PDE" evidence="1">
    <location>
        <begin position="45"/>
        <end position="284"/>
    </location>
</feature>
<evidence type="ECO:0000313" key="3">
    <source>
        <dbReference type="Proteomes" id="UP000309676"/>
    </source>
</evidence>
<evidence type="ECO:0000259" key="1">
    <source>
        <dbReference type="PROSITE" id="PS51704"/>
    </source>
</evidence>
<dbReference type="EMBL" id="VCIW01000009">
    <property type="protein sequence ID" value="TLS51490.1"/>
    <property type="molecule type" value="Genomic_DNA"/>
</dbReference>
<dbReference type="SUPFAM" id="SSF51695">
    <property type="entry name" value="PLC-like phosphodiesterases"/>
    <property type="match status" value="1"/>
</dbReference>
<dbReference type="Proteomes" id="UP000309676">
    <property type="component" value="Unassembled WGS sequence"/>
</dbReference>
<dbReference type="AlphaFoldDB" id="A0A5R9GBP5"/>
<comment type="caution">
    <text evidence="2">The sequence shown here is derived from an EMBL/GenBank/DDBJ whole genome shotgun (WGS) entry which is preliminary data.</text>
</comment>
<dbReference type="InterPro" id="IPR017946">
    <property type="entry name" value="PLC-like_Pdiesterase_TIM-brl"/>
</dbReference>
<sequence>MGQYPLHLLFGLRRGGRCALGRFGRGVRLHRALSRPVRPGRTVMIRIQGHRGLPAAFPENTMLSLREAVREGADGIEMDVRRTADGMYVLMHDETVDRTTNGSGAVDRLRFEQEVRHLDAGAWMGDAFAGREDAKVPALIDALDEFGDAGVELILHIKCPAGDALPALELVKARGLIRRTTFFGKLEAINAVKAAERDARTQNDGAPGPETYEAVLQNAVLHGHDAVSVSPAVTAEMAARIKSFGKAVHCSFLTDDYEERTKRLAELGVDAVLGNDVSRMKRAVRQAGRDERR</sequence>
<dbReference type="Pfam" id="PF03009">
    <property type="entry name" value="GDPD"/>
    <property type="match status" value="1"/>
</dbReference>
<accession>A0A5R9GBP5</accession>